<dbReference type="InterPro" id="IPR042007">
    <property type="entry name" value="Sortase_A"/>
</dbReference>
<evidence type="ECO:0000313" key="7">
    <source>
        <dbReference type="Proteomes" id="UP000292886"/>
    </source>
</evidence>
<proteinExistence type="predicted"/>
<keyword evidence="7" id="KW-1185">Reference proteome</keyword>
<dbReference type="SUPFAM" id="SSF63817">
    <property type="entry name" value="Sortase"/>
    <property type="match status" value="1"/>
</dbReference>
<evidence type="ECO:0000256" key="2">
    <source>
        <dbReference type="ARBA" id="ARBA00022801"/>
    </source>
</evidence>
<evidence type="ECO:0000256" key="4">
    <source>
        <dbReference type="PIRSR" id="PIRSR605754-1"/>
    </source>
</evidence>
<dbReference type="GO" id="GO:0006508">
    <property type="term" value="P:proteolysis"/>
    <property type="evidence" value="ECO:0007669"/>
    <property type="project" value="UniProtKB-KW"/>
</dbReference>
<accession>A0A4P6YWN6</accession>
<feature type="active site" description="Proton donor/acceptor" evidence="4">
    <location>
        <position position="132"/>
    </location>
</feature>
<organism evidence="6 7">
    <name type="scientific">Periweissella cryptocerci</name>
    <dbReference type="NCBI Taxonomy" id="2506420"/>
    <lineage>
        <taxon>Bacteria</taxon>
        <taxon>Bacillati</taxon>
        <taxon>Bacillota</taxon>
        <taxon>Bacilli</taxon>
        <taxon>Lactobacillales</taxon>
        <taxon>Lactobacillaceae</taxon>
        <taxon>Periweissella</taxon>
    </lineage>
</organism>
<dbReference type="CDD" id="cd06165">
    <property type="entry name" value="Sortase_A"/>
    <property type="match status" value="1"/>
</dbReference>
<keyword evidence="5" id="KW-0812">Transmembrane</keyword>
<feature type="active site" description="Acyl-thioester intermediate" evidence="4">
    <location>
        <position position="195"/>
    </location>
</feature>
<dbReference type="InterPro" id="IPR005754">
    <property type="entry name" value="Sortase"/>
</dbReference>
<evidence type="ECO:0000313" key="6">
    <source>
        <dbReference type="EMBL" id="QBO37211.1"/>
    </source>
</evidence>
<dbReference type="OrthoDB" id="1648028at2"/>
<dbReference type="EMBL" id="CP037940">
    <property type="protein sequence ID" value="QBO37211.1"/>
    <property type="molecule type" value="Genomic_DNA"/>
</dbReference>
<evidence type="ECO:0000256" key="5">
    <source>
        <dbReference type="SAM" id="Phobius"/>
    </source>
</evidence>
<dbReference type="Pfam" id="PF04203">
    <property type="entry name" value="Sortase"/>
    <property type="match status" value="1"/>
</dbReference>
<dbReference type="InterPro" id="IPR023365">
    <property type="entry name" value="Sortase_dom-sf"/>
</dbReference>
<dbReference type="NCBIfam" id="TIGR01076">
    <property type="entry name" value="sortase_fam"/>
    <property type="match status" value="1"/>
</dbReference>
<dbReference type="Proteomes" id="UP000292886">
    <property type="component" value="Chromosome"/>
</dbReference>
<dbReference type="AlphaFoldDB" id="A0A4P6YWN6"/>
<sequence>MRRRKMSVLLGIIVALIGLVIIYVGTHPSLYIGRFAQSESMKYAKQLKITADNKESRGAQYNGNLNVKSLSDLRKVAKTKGVLTLRGYISIPQIEVKLPLYEGASNKVLALGAGTLKPGQHMGEKNYAIGAHNMADNKTFFSPLQNQLKVGMNIYLQNAIKVYKYQVITKKVIDQYQVGVIEDGQQNHIITLITCYEEPPYFTGATKRVYVVGKLIAVKNINE</sequence>
<keyword evidence="5" id="KW-0472">Membrane</keyword>
<keyword evidence="3" id="KW-0788">Thiol protease</keyword>
<evidence type="ECO:0000256" key="3">
    <source>
        <dbReference type="ARBA" id="ARBA00022807"/>
    </source>
</evidence>
<name>A0A4P6YWN6_9LACO</name>
<keyword evidence="5" id="KW-1133">Transmembrane helix</keyword>
<dbReference type="Gene3D" id="2.40.260.10">
    <property type="entry name" value="Sortase"/>
    <property type="match status" value="1"/>
</dbReference>
<protein>
    <submittedName>
        <fullName evidence="6">Class A sortase</fullName>
    </submittedName>
</protein>
<feature type="transmembrane region" description="Helical" evidence="5">
    <location>
        <begin position="7"/>
        <end position="25"/>
    </location>
</feature>
<reference evidence="7" key="1">
    <citation type="submission" date="2019-03" db="EMBL/GenBank/DDBJ databases">
        <title>Weissella sp. 26KH-42 Genome sequencing.</title>
        <authorList>
            <person name="Heo J."/>
            <person name="Kim S.-J."/>
            <person name="Kim J.-S."/>
            <person name="Hong S.-B."/>
            <person name="Kwon S.-W."/>
        </authorList>
    </citation>
    <scope>NUCLEOTIDE SEQUENCE [LARGE SCALE GENOMIC DNA]</scope>
    <source>
        <strain evidence="7">26KH-42</strain>
    </source>
</reference>
<dbReference type="RefSeq" id="WP_133364288.1">
    <property type="nucleotide sequence ID" value="NZ_CP037940.1"/>
</dbReference>
<dbReference type="KEGG" id="wei:EQG49_12470"/>
<gene>
    <name evidence="6" type="ORF">EQG49_12470</name>
</gene>
<evidence type="ECO:0000256" key="1">
    <source>
        <dbReference type="ARBA" id="ARBA00022670"/>
    </source>
</evidence>
<keyword evidence="2" id="KW-0378">Hydrolase</keyword>
<keyword evidence="1" id="KW-0645">Protease</keyword>
<dbReference type="GO" id="GO:0008234">
    <property type="term" value="F:cysteine-type peptidase activity"/>
    <property type="evidence" value="ECO:0007669"/>
    <property type="project" value="UniProtKB-KW"/>
</dbReference>